<evidence type="ECO:0000256" key="1">
    <source>
        <dbReference type="ARBA" id="ARBA00008791"/>
    </source>
</evidence>
<evidence type="ECO:0000313" key="3">
    <source>
        <dbReference type="Proteomes" id="UP000009144"/>
    </source>
</evidence>
<dbReference type="RefSeq" id="WP_014706525.1">
    <property type="nucleotide sequence ID" value="NC_017857.3"/>
</dbReference>
<comment type="similarity">
    <text evidence="1">Belongs to the universal stress protein A family.</text>
</comment>
<dbReference type="Pfam" id="PF00582">
    <property type="entry name" value="Usp"/>
    <property type="match status" value="2"/>
</dbReference>
<dbReference type="STRING" id="754476.Q7A_1320"/>
<dbReference type="InterPro" id="IPR006016">
    <property type="entry name" value="UspA"/>
</dbReference>
<reference evidence="2 3" key="2">
    <citation type="journal article" date="2013" name="Int. J. Syst. Evol. Microbiol.">
        <title>Methylophaga nitratireducenticrescens sp. nov. and Methylophaga frappieri sp. nov., isolated from the biofilm of the methanol-fed denitrification system treating the seawater at the Montreal Biodome.</title>
        <authorList>
            <person name="Villeneuve C."/>
            <person name="Martineau C."/>
            <person name="Mauffrey F."/>
            <person name="Villemur R."/>
        </authorList>
    </citation>
    <scope>NUCLEOTIDE SEQUENCE [LARGE SCALE GENOMIC DNA]</scope>
    <source>
        <strain evidence="2 3">JAM1</strain>
    </source>
</reference>
<dbReference type="PANTHER" id="PTHR46268">
    <property type="entry name" value="STRESS RESPONSE PROTEIN NHAX"/>
    <property type="match status" value="1"/>
</dbReference>
<dbReference type="Proteomes" id="UP000009144">
    <property type="component" value="Chromosome"/>
</dbReference>
<keyword evidence="3" id="KW-1185">Reference proteome</keyword>
<dbReference type="AlphaFoldDB" id="I1XID3"/>
<dbReference type="SUPFAM" id="SSF52402">
    <property type="entry name" value="Adenine nucleotide alpha hydrolases-like"/>
    <property type="match status" value="2"/>
</dbReference>
<name>I1XID3_METNJ</name>
<dbReference type="KEGG" id="mej:Q7A_1320"/>
<proteinExistence type="inferred from homology"/>
<protein>
    <submittedName>
        <fullName evidence="2">Universal stress protein</fullName>
    </submittedName>
</protein>
<dbReference type="CDD" id="cd00293">
    <property type="entry name" value="USP-like"/>
    <property type="match status" value="2"/>
</dbReference>
<dbReference type="PATRIC" id="fig|754476.3.peg.1302"/>
<dbReference type="EMBL" id="CP003390">
    <property type="protein sequence ID" value="AFI84152.1"/>
    <property type="molecule type" value="Genomic_DNA"/>
</dbReference>
<evidence type="ECO:0000313" key="2">
    <source>
        <dbReference type="EMBL" id="AFI84152.1"/>
    </source>
</evidence>
<dbReference type="OrthoDB" id="9804721at2"/>
<organism evidence="2 3">
    <name type="scientific">Methylophaga nitratireducenticrescens</name>
    <dbReference type="NCBI Taxonomy" id="754476"/>
    <lineage>
        <taxon>Bacteria</taxon>
        <taxon>Pseudomonadati</taxon>
        <taxon>Pseudomonadota</taxon>
        <taxon>Gammaproteobacteria</taxon>
        <taxon>Thiotrichales</taxon>
        <taxon>Piscirickettsiaceae</taxon>
        <taxon>Methylophaga</taxon>
    </lineage>
</organism>
<dbReference type="eggNOG" id="COG0589">
    <property type="taxonomic scope" value="Bacteria"/>
</dbReference>
<dbReference type="PANTHER" id="PTHR46268:SF6">
    <property type="entry name" value="UNIVERSAL STRESS PROTEIN UP12"/>
    <property type="match status" value="1"/>
</dbReference>
<dbReference type="HOGENOM" id="CLU_049301_5_1_6"/>
<gene>
    <name evidence="2" type="ordered locus">Q7A_1320</name>
</gene>
<reference evidence="2 3" key="1">
    <citation type="journal article" date="2012" name="J. Bacteriol.">
        <title>Complete genome sequences of Methylophaga sp. strain JAM1 and Methylophaga sp. strain JAM7.</title>
        <authorList>
            <person name="Villeneuve C."/>
            <person name="Martineau C."/>
            <person name="Mauffrey F."/>
            <person name="Villemur R."/>
        </authorList>
    </citation>
    <scope>NUCLEOTIDE SEQUENCE [LARGE SCALE GENOMIC DNA]</scope>
    <source>
        <strain evidence="2 3">JAM1</strain>
    </source>
</reference>
<dbReference type="Gene3D" id="3.40.50.12370">
    <property type="match status" value="1"/>
</dbReference>
<sequence length="286" mass="31488">MTKIIACIDGSITSPAVCKASAWVSYKLQAPLDLLHVLDKTEYPKPENSKNLSGNIGLGSREHLLEELVELDEKRSRLALEHGKNILQDARALAQQHGAVEVTTHQRHGGLMETLSDLQDDTRVLVLGRQGQAHENETHSLGSHLENVIRALNKPILITLPEFNAPQRFMIAYDGSETATKALEKVAESDLLKGMPAHIVMVAEDDNNHQAQLNSAEQRLISAGFDATAALIQGAVESALHQYQRDNDIDLMVMGAYGHSRIRQFLVGSNTAKMVRMSDIPILLLR</sequence>
<dbReference type="PRINTS" id="PR01438">
    <property type="entry name" value="UNVRSLSTRESS"/>
</dbReference>
<dbReference type="InterPro" id="IPR006015">
    <property type="entry name" value="Universal_stress_UspA"/>
</dbReference>
<accession>I1XID3</accession>